<dbReference type="Proteomes" id="UP000004754">
    <property type="component" value="Unassembled WGS sequence"/>
</dbReference>
<protein>
    <submittedName>
        <fullName evidence="1">Uncharacterized protein</fullName>
    </submittedName>
</protein>
<gene>
    <name evidence="1" type="ORF">HMP0721_1990</name>
</gene>
<evidence type="ECO:0000313" key="2">
    <source>
        <dbReference type="Proteomes" id="UP000004754"/>
    </source>
</evidence>
<dbReference type="EMBL" id="AEQN01000025">
    <property type="protein sequence ID" value="EFV00957.1"/>
    <property type="molecule type" value="Genomic_DNA"/>
</dbReference>
<accession>E6MJ05</accession>
<comment type="caution">
    <text evidence="1">The sequence shown here is derived from an EMBL/GenBank/DDBJ whole genome shotgun (WGS) entry which is preliminary data.</text>
</comment>
<organism evidence="1 2">
    <name type="scientific">Pseudoramibacter alactolyticus ATCC 23263</name>
    <dbReference type="NCBI Taxonomy" id="887929"/>
    <lineage>
        <taxon>Bacteria</taxon>
        <taxon>Bacillati</taxon>
        <taxon>Bacillota</taxon>
        <taxon>Clostridia</taxon>
        <taxon>Eubacteriales</taxon>
        <taxon>Eubacteriaceae</taxon>
        <taxon>Pseudoramibacter</taxon>
    </lineage>
</organism>
<keyword evidence="2" id="KW-1185">Reference proteome</keyword>
<dbReference type="HOGENOM" id="CLU_2635307_0_0_9"/>
<sequence length="77" mass="8864">MRAFLFAVYLPALGQTLSKYRPPFFQKGKHAFSEFERRRTNLPLPFADGDAHDAALHVVSNILIWRDLLLSLFKTVC</sequence>
<evidence type="ECO:0000313" key="1">
    <source>
        <dbReference type="EMBL" id="EFV00957.1"/>
    </source>
</evidence>
<proteinExistence type="predicted"/>
<dbReference type="AlphaFoldDB" id="E6MJ05"/>
<name>E6MJ05_9FIRM</name>
<reference evidence="1 2" key="1">
    <citation type="submission" date="2010-12" db="EMBL/GenBank/DDBJ databases">
        <authorList>
            <person name="Muzny D."/>
            <person name="Qin X."/>
            <person name="Deng J."/>
            <person name="Jiang H."/>
            <person name="Liu Y."/>
            <person name="Qu J."/>
            <person name="Song X.-Z."/>
            <person name="Zhang L."/>
            <person name="Thornton R."/>
            <person name="Coyle M."/>
            <person name="Francisco L."/>
            <person name="Jackson L."/>
            <person name="Javaid M."/>
            <person name="Korchina V."/>
            <person name="Kovar C."/>
            <person name="Mata R."/>
            <person name="Mathew T."/>
            <person name="Ngo R."/>
            <person name="Nguyen L."/>
            <person name="Nguyen N."/>
            <person name="Okwuonu G."/>
            <person name="Ongeri F."/>
            <person name="Pham C."/>
            <person name="Simmons D."/>
            <person name="Wilczek-Boney K."/>
            <person name="Hale W."/>
            <person name="Jakkamsetti A."/>
            <person name="Pham P."/>
            <person name="Ruth R."/>
            <person name="San Lucas F."/>
            <person name="Warren J."/>
            <person name="Zhang J."/>
            <person name="Zhao Z."/>
            <person name="Zhou C."/>
            <person name="Zhu D."/>
            <person name="Lee S."/>
            <person name="Bess C."/>
            <person name="Blankenburg K."/>
            <person name="Forbes L."/>
            <person name="Fu Q."/>
            <person name="Gubbala S."/>
            <person name="Hirani K."/>
            <person name="Jayaseelan J.C."/>
            <person name="Lara F."/>
            <person name="Munidasa M."/>
            <person name="Palculict T."/>
            <person name="Patil S."/>
            <person name="Pu L.-L."/>
            <person name="Saada N."/>
            <person name="Tang L."/>
            <person name="Weissenberger G."/>
            <person name="Zhu Y."/>
            <person name="Hemphill L."/>
            <person name="Shang Y."/>
            <person name="Youmans B."/>
            <person name="Ayvaz T."/>
            <person name="Ross M."/>
            <person name="Santibanez J."/>
            <person name="Aqrawi P."/>
            <person name="Gross S."/>
            <person name="Joshi V."/>
            <person name="Fowler G."/>
            <person name="Nazareth L."/>
            <person name="Reid J."/>
            <person name="Worley K."/>
            <person name="Petrosino J."/>
            <person name="Highlander S."/>
            <person name="Gibbs R."/>
        </authorList>
    </citation>
    <scope>NUCLEOTIDE SEQUENCE [LARGE SCALE GENOMIC DNA]</scope>
    <source>
        <strain evidence="1 2">ATCC 23263</strain>
    </source>
</reference>